<feature type="transmembrane region" description="Helical" evidence="2">
    <location>
        <begin position="81"/>
        <end position="101"/>
    </location>
</feature>
<feature type="compositionally biased region" description="Low complexity" evidence="1">
    <location>
        <begin position="695"/>
        <end position="710"/>
    </location>
</feature>
<protein>
    <submittedName>
        <fullName evidence="3">Uncharacterized protein</fullName>
    </submittedName>
</protein>
<dbReference type="EMBL" id="JATAAI010000010">
    <property type="protein sequence ID" value="KAK1742665.1"/>
    <property type="molecule type" value="Genomic_DNA"/>
</dbReference>
<feature type="compositionally biased region" description="Low complexity" evidence="1">
    <location>
        <begin position="209"/>
        <end position="220"/>
    </location>
</feature>
<keyword evidence="4" id="KW-1185">Reference proteome</keyword>
<feature type="compositionally biased region" description="Low complexity" evidence="1">
    <location>
        <begin position="359"/>
        <end position="384"/>
    </location>
</feature>
<dbReference type="SUPFAM" id="SSF52047">
    <property type="entry name" value="RNI-like"/>
    <property type="match status" value="1"/>
</dbReference>
<dbReference type="PANTHER" id="PTHR36489">
    <property type="entry name" value="PROTEIN-COUPLED RECEPTOR GPR1, PUTATIVE-RELATED"/>
    <property type="match status" value="1"/>
</dbReference>
<accession>A0AAD9DEC6</accession>
<evidence type="ECO:0000256" key="2">
    <source>
        <dbReference type="SAM" id="Phobius"/>
    </source>
</evidence>
<sequence>MNYFEDAEEEGIECFMHIGDVLTRSSDEADDNNYAANDSEEGIECFHIGDIIARTSEADDSTDGEASSIAASHHNHNKKRLIGIGSAVIAVSVAIATGVLISSGQSSTQKRVAASSVNAEEEIPWFACLDKQSCFRQANLLGFTDEDRRSGNYSYASLYGCFLKDRLVYWGEGGTEQQMITTEFDGVQQRIWCYDVNPNPEDEVDICGEPIPSLPSESPSNTPSTFRPSISSQPSPIPSTSLRPSISTRPSASPTSSEPSALPSISFQPSKSSQPSDMPSISANPSTSPSGQPSSSPSRCPTPQPTSIPTSYPTITPTLYPTLSPTLRPTKKPTKKPTAKPTKTPTEKPTRKPTRHPSSRPSSTPTLSSEPSPSPSSEPSYQPSATPSVQPSPQPSFMPSVSTEPSISPTLLPSISSVPSTTQPTTAPVATTLSPSKSVQPSSEPSLEPSQRSSEPSSKPSLSSSSQPSSEPTTAPTFFPTNAPTKLPTSNPTSSPTASPSSNPTSTPSSSQTKSPTSNPTASPSSSPAASPSSNPTASPSSNPTASPSSSPTASPSSSQTKSPTSNPTASPSSSPTSPPSSRPTASPSSSPTEPPSSSPTASPSSSQTKSPTSRPTASPSSSPTSPPSSSPTASPSSSPTASPSSSQTKSPTSNPTASPSSSQTKSPTSRPTASPSSSPTSPPSSNPTSPPSSSPTASPSSSPTASPLPATLPPTSAPSKLPTTAPILSTQTQPPTSLPTERPTTDPTFSPTTAPVITTKAPVAATRAPSPAPTNPPTKEPTFAPVATEPPTSSPTKDPSPPPSPSPAEQPCEAGKTCDFCCQKSDSNGKGDSFYTHKAMSSPSPERKKQKMSPEMSFQDLSVNELGLIFSFLEKAANNVEDDDEDEASGSDCWPSKLRPLFCREWSKVTRTFPISSAEHYSALAFCPDALLRKIYLLRLEDQRYLQDGQGSNVNLQEGGGEDEADGLDPRFGHLRTLTMKSVRIKFNLDMLSSIPLLEEIEFSNCDELKGTLSSLDALKRTLQRIHIVGCKHVTGDFMALSDFPKLEWLILSGSSSVSGDVRNLRVDHFLNLRDISLPSSVYGARIIENIADAYEIMESLSSLLRRQPSLFQGHRWLLSENSPDFYPSIPDYAAPFTVEFVTEGNRLGWRWSSGGKGARAYPPFEGGFWIVHCETNWIHYPDSNNDDEPFSSIVDCCSSHLRYGEVGAPLVPFKGFYEPPSEEQRHSLVPDFGSNGQYLLGNNQNNGGSEVGAGAELAAASMELDNKDSTTQNNASSEAGAELAVAAASMELDNEDSTTQNNASSEAGAELAVAAASMELESDEDSRSDVIDFGIEDIHITTDPERQLNILSTYILTDKNVYPCLTWRAFWSMEKRHDVMLGGIRKKHFHRWPRASIPEDDPYRDEESDAIYFPGMHASHDAKCAWAGMVVEECAANDMRPAFDMTWERDYDIPSLEEAPNVISDILLACAPDHLSVCLYIDRSMVESFVALATVKKDEKRKTSISFSSSMTKEENDAMHQRVEKSKRNPGIEDMKKFLSSPYIRDDVPSHIKLNTDEDVTDQDVAEKLEKFKQWLTEEATSGGTLHHEEITQKLPPRRYDKLGMSLSGMRSLNDTKGGLVLFARYDDIPRDMKSNDVLDDMIVSLGLYKEIVGVNQTSSRNPDIHGYSYITSELIGGNIHYPDVGGRASVAFTWSSTQNLTEEHVQEKQNRLAFDTVFVRNAEAKKEASNGQLCFILWPRVSNGHRGGLLDNMGQPVSTNGLNFPPDTIAIGCDNAHMIWLPGDYDCIEEKIYNYCVNGGGDIFSSGLRFITTHSGNKFWEAVFAYFLKTIVKGRHLFLEDFPTIPNKDSLQLCLLLGLTRTLIESAEDFFLDHEYPMTDIKDFFDALSTQWRKVLLESDETLGLGTAGDPDSGSASREGLYVMLDFYSSRFELCFSDMVDVLGDNEDHDDVGTFEFAPFPPLRD</sequence>
<feature type="compositionally biased region" description="Low complexity" evidence="1">
    <location>
        <begin position="599"/>
        <end position="624"/>
    </location>
</feature>
<dbReference type="PANTHER" id="PTHR36489:SF2">
    <property type="entry name" value="APPLE DOMAIN-CONTAINING PROTEIN"/>
    <property type="match status" value="1"/>
</dbReference>
<feature type="region of interest" description="Disordered" evidence="1">
    <location>
        <begin position="203"/>
        <end position="814"/>
    </location>
</feature>
<feature type="compositionally biased region" description="Pro residues" evidence="1">
    <location>
        <begin position="771"/>
        <end position="780"/>
    </location>
</feature>
<name>A0AAD9DEC6_9STRA</name>
<organism evidence="3 4">
    <name type="scientific">Skeletonema marinoi</name>
    <dbReference type="NCBI Taxonomy" id="267567"/>
    <lineage>
        <taxon>Eukaryota</taxon>
        <taxon>Sar</taxon>
        <taxon>Stramenopiles</taxon>
        <taxon>Ochrophyta</taxon>
        <taxon>Bacillariophyta</taxon>
        <taxon>Coscinodiscophyceae</taxon>
        <taxon>Thalassiosirophycidae</taxon>
        <taxon>Thalassiosirales</taxon>
        <taxon>Skeletonemataceae</taxon>
        <taxon>Skeletonema</taxon>
        <taxon>Skeletonema marinoi-dohrnii complex</taxon>
    </lineage>
</organism>
<dbReference type="InterPro" id="IPR032675">
    <property type="entry name" value="LRR_dom_sf"/>
</dbReference>
<reference evidence="3" key="1">
    <citation type="submission" date="2023-06" db="EMBL/GenBank/DDBJ databases">
        <title>Survivors Of The Sea: Transcriptome response of Skeletonema marinoi to long-term dormancy.</title>
        <authorList>
            <person name="Pinder M.I.M."/>
            <person name="Kourtchenko O."/>
            <person name="Robertson E.K."/>
            <person name="Larsson T."/>
            <person name="Maumus F."/>
            <person name="Osuna-Cruz C.M."/>
            <person name="Vancaester E."/>
            <person name="Stenow R."/>
            <person name="Vandepoele K."/>
            <person name="Ploug H."/>
            <person name="Bruchert V."/>
            <person name="Godhe A."/>
            <person name="Topel M."/>
        </authorList>
    </citation>
    <scope>NUCLEOTIDE SEQUENCE</scope>
    <source>
        <strain evidence="3">R05AC</strain>
    </source>
</reference>
<feature type="region of interest" description="Disordered" evidence="1">
    <location>
        <begin position="833"/>
        <end position="856"/>
    </location>
</feature>
<evidence type="ECO:0000256" key="1">
    <source>
        <dbReference type="SAM" id="MobiDB-lite"/>
    </source>
</evidence>
<keyword evidence="2" id="KW-0812">Transmembrane</keyword>
<feature type="compositionally biased region" description="Low complexity" evidence="1">
    <location>
        <begin position="285"/>
        <end position="298"/>
    </location>
</feature>
<feature type="compositionally biased region" description="Pro residues" evidence="1">
    <location>
        <begin position="799"/>
        <end position="809"/>
    </location>
</feature>
<feature type="compositionally biased region" description="Low complexity" evidence="1">
    <location>
        <begin position="402"/>
        <end position="576"/>
    </location>
</feature>
<feature type="compositionally biased region" description="Low complexity" evidence="1">
    <location>
        <begin position="631"/>
        <end position="680"/>
    </location>
</feature>
<feature type="compositionally biased region" description="Pro residues" evidence="1">
    <location>
        <begin position="681"/>
        <end position="694"/>
    </location>
</feature>
<dbReference type="Proteomes" id="UP001224775">
    <property type="component" value="Unassembled WGS sequence"/>
</dbReference>
<comment type="caution">
    <text evidence="3">The sequence shown here is derived from an EMBL/GenBank/DDBJ whole genome shotgun (WGS) entry which is preliminary data.</text>
</comment>
<feature type="compositionally biased region" description="Low complexity" evidence="1">
    <location>
        <begin position="228"/>
        <end position="264"/>
    </location>
</feature>
<feature type="compositionally biased region" description="Basic residues" evidence="1">
    <location>
        <begin position="329"/>
        <end position="338"/>
    </location>
</feature>
<evidence type="ECO:0000313" key="3">
    <source>
        <dbReference type="EMBL" id="KAK1742665.1"/>
    </source>
</evidence>
<dbReference type="Gene3D" id="3.80.10.10">
    <property type="entry name" value="Ribonuclease Inhibitor"/>
    <property type="match status" value="1"/>
</dbReference>
<proteinExistence type="predicted"/>
<feature type="compositionally biased region" description="Low complexity" evidence="1">
    <location>
        <begin position="583"/>
        <end position="592"/>
    </location>
</feature>
<keyword evidence="2" id="KW-0472">Membrane</keyword>
<feature type="compositionally biased region" description="Polar residues" evidence="1">
    <location>
        <begin position="746"/>
        <end position="757"/>
    </location>
</feature>
<keyword evidence="2" id="KW-1133">Transmembrane helix</keyword>
<gene>
    <name evidence="3" type="ORF">QTG54_006262</name>
</gene>
<evidence type="ECO:0000313" key="4">
    <source>
        <dbReference type="Proteomes" id="UP001224775"/>
    </source>
</evidence>
<feature type="compositionally biased region" description="Low complexity" evidence="1">
    <location>
        <begin position="307"/>
        <end position="328"/>
    </location>
</feature>
<feature type="compositionally biased region" description="Polar residues" evidence="1">
    <location>
        <begin position="265"/>
        <end position="284"/>
    </location>
</feature>
<feature type="compositionally biased region" description="Low complexity" evidence="1">
    <location>
        <begin position="729"/>
        <end position="741"/>
    </location>
</feature>